<evidence type="ECO:0000256" key="1">
    <source>
        <dbReference type="SAM" id="MobiDB-lite"/>
    </source>
</evidence>
<keyword evidence="3" id="KW-1185">Reference proteome</keyword>
<reference evidence="2" key="1">
    <citation type="submission" date="2021-11" db="EMBL/GenBank/DDBJ databases">
        <title>Purpureocillium_takamizusanense_genome.</title>
        <authorList>
            <person name="Nguyen N.-H."/>
        </authorList>
    </citation>
    <scope>NUCLEOTIDE SEQUENCE</scope>
    <source>
        <strain evidence="2">PT3</strain>
    </source>
</reference>
<feature type="region of interest" description="Disordered" evidence="1">
    <location>
        <begin position="80"/>
        <end position="100"/>
    </location>
</feature>
<dbReference type="AlphaFoldDB" id="A0A9Q8V584"/>
<dbReference type="GeneID" id="72062113"/>
<dbReference type="EMBL" id="CP086354">
    <property type="protein sequence ID" value="UNI13398.1"/>
    <property type="molecule type" value="Genomic_DNA"/>
</dbReference>
<feature type="compositionally biased region" description="Low complexity" evidence="1">
    <location>
        <begin position="84"/>
        <end position="95"/>
    </location>
</feature>
<name>A0A9Q8V584_9HYPO</name>
<dbReference type="RefSeq" id="XP_047836879.1">
    <property type="nucleotide sequence ID" value="XM_047980921.1"/>
</dbReference>
<gene>
    <name evidence="2" type="ORF">JDV02_000146</name>
</gene>
<proteinExistence type="predicted"/>
<dbReference type="KEGG" id="ptkz:JDV02_000146"/>
<evidence type="ECO:0000313" key="2">
    <source>
        <dbReference type="EMBL" id="UNI13398.1"/>
    </source>
</evidence>
<accession>A0A9Q8V584</accession>
<protein>
    <submittedName>
        <fullName evidence="2">Uncharacterized protein</fullName>
    </submittedName>
</protein>
<evidence type="ECO:0000313" key="3">
    <source>
        <dbReference type="Proteomes" id="UP000829364"/>
    </source>
</evidence>
<sequence>MPGEPKAQKVERTHVILHGHCKVDTQKCHAPQFGPHVELGIPRRPVIKAPDLIAKCSSDLPPDHPYILFPERFSYAPVKPVRPPSTASSTSPSPSLNFLGPCIHTRHETLEVDKDSHRVSSSALGTAIHVTTT</sequence>
<dbReference type="Proteomes" id="UP000829364">
    <property type="component" value="Chromosome 1"/>
</dbReference>
<organism evidence="2 3">
    <name type="scientific">Purpureocillium takamizusanense</name>
    <dbReference type="NCBI Taxonomy" id="2060973"/>
    <lineage>
        <taxon>Eukaryota</taxon>
        <taxon>Fungi</taxon>
        <taxon>Dikarya</taxon>
        <taxon>Ascomycota</taxon>
        <taxon>Pezizomycotina</taxon>
        <taxon>Sordariomycetes</taxon>
        <taxon>Hypocreomycetidae</taxon>
        <taxon>Hypocreales</taxon>
        <taxon>Ophiocordycipitaceae</taxon>
        <taxon>Purpureocillium</taxon>
    </lineage>
</organism>